<comment type="caution">
    <text evidence="1">The sequence shown here is derived from an EMBL/GenBank/DDBJ whole genome shotgun (WGS) entry which is preliminary data.</text>
</comment>
<reference evidence="1 2" key="1">
    <citation type="submission" date="2018-02" db="EMBL/GenBank/DDBJ databases">
        <title>Genomic Encyclopedia of Archaeal and Bacterial Type Strains, Phase II (KMG-II): from individual species to whole genera.</title>
        <authorList>
            <person name="Goeker M."/>
        </authorList>
    </citation>
    <scope>NUCLEOTIDE SEQUENCE [LARGE SCALE GENOMIC DNA]</scope>
    <source>
        <strain evidence="1 2">DSM 16809</strain>
    </source>
</reference>
<dbReference type="OrthoDB" id="6120799at2"/>
<dbReference type="Proteomes" id="UP000239002">
    <property type="component" value="Unassembled WGS sequence"/>
</dbReference>
<sequence length="200" mass="22567">MELQQIIKTATDNSISYQEYRDLVATHTENNTNTGAEVTEALANYTMLNNQRMKRLDKTMKILPENQEFLSAFDKEVYFLIITESWCGDAAQTMPMMNKVAQAAGVDLRVVLRDDNLDLMDEFLTNGGRSIAKLILINKETGLPVTTWGPRPTTATQLVADEKAAKGVLSPEFKEELQNWYNKNKGKDTENDLLNMLKAV</sequence>
<dbReference type="Gene3D" id="3.40.30.10">
    <property type="entry name" value="Glutaredoxin"/>
    <property type="match status" value="1"/>
</dbReference>
<dbReference type="RefSeq" id="WP_104514257.1">
    <property type="nucleotide sequence ID" value="NZ_MQVW01000027.1"/>
</dbReference>
<keyword evidence="1" id="KW-0413">Isomerase</keyword>
<evidence type="ECO:0000313" key="2">
    <source>
        <dbReference type="Proteomes" id="UP000239002"/>
    </source>
</evidence>
<keyword evidence="2" id="KW-1185">Reference proteome</keyword>
<proteinExistence type="predicted"/>
<dbReference type="Pfam" id="PF14595">
    <property type="entry name" value="Thioredoxin_9"/>
    <property type="match status" value="1"/>
</dbReference>
<protein>
    <submittedName>
        <fullName evidence="1">Thiol-disulfide isomerase/thioredoxin</fullName>
    </submittedName>
</protein>
<accession>A0A2S6IRC3</accession>
<dbReference type="GO" id="GO:0016853">
    <property type="term" value="F:isomerase activity"/>
    <property type="evidence" value="ECO:0007669"/>
    <property type="project" value="UniProtKB-KW"/>
</dbReference>
<organism evidence="1 2">
    <name type="scientific">Nonlabens xylanidelens</name>
    <dbReference type="NCBI Taxonomy" id="191564"/>
    <lineage>
        <taxon>Bacteria</taxon>
        <taxon>Pseudomonadati</taxon>
        <taxon>Bacteroidota</taxon>
        <taxon>Flavobacteriia</taxon>
        <taxon>Flavobacteriales</taxon>
        <taxon>Flavobacteriaceae</taxon>
        <taxon>Nonlabens</taxon>
    </lineage>
</organism>
<gene>
    <name evidence="1" type="ORF">LY01_00539</name>
</gene>
<evidence type="ECO:0000313" key="1">
    <source>
        <dbReference type="EMBL" id="PPK96715.1"/>
    </source>
</evidence>
<dbReference type="EMBL" id="PTJE01000001">
    <property type="protein sequence ID" value="PPK96715.1"/>
    <property type="molecule type" value="Genomic_DNA"/>
</dbReference>
<dbReference type="InterPro" id="IPR036249">
    <property type="entry name" value="Thioredoxin-like_sf"/>
</dbReference>
<dbReference type="AlphaFoldDB" id="A0A2S6IRC3"/>
<name>A0A2S6IRC3_9FLAO</name>
<dbReference type="SUPFAM" id="SSF52833">
    <property type="entry name" value="Thioredoxin-like"/>
    <property type="match status" value="1"/>
</dbReference>